<evidence type="ECO:0000313" key="2">
    <source>
        <dbReference type="Proteomes" id="UP000789572"/>
    </source>
</evidence>
<comment type="caution">
    <text evidence="1">The sequence shown here is derived from an EMBL/GenBank/DDBJ whole genome shotgun (WGS) entry which is preliminary data.</text>
</comment>
<dbReference type="AlphaFoldDB" id="A0A9N9AL57"/>
<proteinExistence type="predicted"/>
<gene>
    <name evidence="1" type="ORF">POCULU_LOCUS4341</name>
</gene>
<keyword evidence="2" id="KW-1185">Reference proteome</keyword>
<evidence type="ECO:0000313" key="1">
    <source>
        <dbReference type="EMBL" id="CAG8536935.1"/>
    </source>
</evidence>
<protein>
    <submittedName>
        <fullName evidence="1">9954_t:CDS:1</fullName>
    </submittedName>
</protein>
<accession>A0A9N9AL57</accession>
<reference evidence="1" key="1">
    <citation type="submission" date="2021-06" db="EMBL/GenBank/DDBJ databases">
        <authorList>
            <person name="Kallberg Y."/>
            <person name="Tangrot J."/>
            <person name="Rosling A."/>
        </authorList>
    </citation>
    <scope>NUCLEOTIDE SEQUENCE</scope>
    <source>
        <strain evidence="1">IA702</strain>
    </source>
</reference>
<dbReference type="Proteomes" id="UP000789572">
    <property type="component" value="Unassembled WGS sequence"/>
</dbReference>
<dbReference type="EMBL" id="CAJVPJ010000556">
    <property type="protein sequence ID" value="CAG8536935.1"/>
    <property type="molecule type" value="Genomic_DNA"/>
</dbReference>
<name>A0A9N9AL57_9GLOM</name>
<sequence>MNRCERMLCDHNKVEQELLQQRQRAHTAMLKLERKYTELSRWSEDTEQYKSTAKLYFEHKKKEQLSIVQIGYKRAKKTTQAMSKAASKLGESILTYNNLSEQSAYFFEDSTSAIQPLTMADVIASDCWIWQHFDGLQTAENVQTSTQ</sequence>
<organism evidence="1 2">
    <name type="scientific">Paraglomus occultum</name>
    <dbReference type="NCBI Taxonomy" id="144539"/>
    <lineage>
        <taxon>Eukaryota</taxon>
        <taxon>Fungi</taxon>
        <taxon>Fungi incertae sedis</taxon>
        <taxon>Mucoromycota</taxon>
        <taxon>Glomeromycotina</taxon>
        <taxon>Glomeromycetes</taxon>
        <taxon>Paraglomerales</taxon>
        <taxon>Paraglomeraceae</taxon>
        <taxon>Paraglomus</taxon>
    </lineage>
</organism>